<dbReference type="EMBL" id="KZ293501">
    <property type="protein sequence ID" value="PBK59593.1"/>
    <property type="molecule type" value="Genomic_DNA"/>
</dbReference>
<protein>
    <submittedName>
        <fullName evidence="2">Uncharacterized protein</fullName>
    </submittedName>
</protein>
<dbReference type="AlphaFoldDB" id="A0A2H3B6W9"/>
<evidence type="ECO:0000313" key="2">
    <source>
        <dbReference type="EMBL" id="PBK59593.1"/>
    </source>
</evidence>
<feature type="compositionally biased region" description="Basic and acidic residues" evidence="1">
    <location>
        <begin position="126"/>
        <end position="137"/>
    </location>
</feature>
<feature type="region of interest" description="Disordered" evidence="1">
    <location>
        <begin position="122"/>
        <end position="149"/>
    </location>
</feature>
<proteinExistence type="predicted"/>
<feature type="compositionally biased region" description="Basic and acidic residues" evidence="1">
    <location>
        <begin position="198"/>
        <end position="212"/>
    </location>
</feature>
<feature type="region of interest" description="Disordered" evidence="1">
    <location>
        <begin position="185"/>
        <end position="260"/>
    </location>
</feature>
<reference evidence="3" key="1">
    <citation type="journal article" date="2017" name="Nat. Ecol. Evol.">
        <title>Genome expansion and lineage-specific genetic innovations in the forest pathogenic fungi Armillaria.</title>
        <authorList>
            <person name="Sipos G."/>
            <person name="Prasanna A.N."/>
            <person name="Walter M.C."/>
            <person name="O'Connor E."/>
            <person name="Balint B."/>
            <person name="Krizsan K."/>
            <person name="Kiss B."/>
            <person name="Hess J."/>
            <person name="Varga T."/>
            <person name="Slot J."/>
            <person name="Riley R."/>
            <person name="Boka B."/>
            <person name="Rigling D."/>
            <person name="Barry K."/>
            <person name="Lee J."/>
            <person name="Mihaltcheva S."/>
            <person name="LaButti K."/>
            <person name="Lipzen A."/>
            <person name="Waldron R."/>
            <person name="Moloney N.M."/>
            <person name="Sperisen C."/>
            <person name="Kredics L."/>
            <person name="Vagvoelgyi C."/>
            <person name="Patrignani A."/>
            <person name="Fitzpatrick D."/>
            <person name="Nagy I."/>
            <person name="Doyle S."/>
            <person name="Anderson J.B."/>
            <person name="Grigoriev I.V."/>
            <person name="Gueldener U."/>
            <person name="Muensterkoetter M."/>
            <person name="Nagy L.G."/>
        </authorList>
    </citation>
    <scope>NUCLEOTIDE SEQUENCE [LARGE SCALE GENOMIC DNA]</scope>
    <source>
        <strain evidence="3">28-4</strain>
    </source>
</reference>
<accession>A0A2H3B6W9</accession>
<gene>
    <name evidence="2" type="ORF">ARMSODRAFT_1027284</name>
</gene>
<evidence type="ECO:0000313" key="3">
    <source>
        <dbReference type="Proteomes" id="UP000218334"/>
    </source>
</evidence>
<feature type="compositionally biased region" description="Polar residues" evidence="1">
    <location>
        <begin position="226"/>
        <end position="245"/>
    </location>
</feature>
<evidence type="ECO:0000256" key="1">
    <source>
        <dbReference type="SAM" id="MobiDB-lite"/>
    </source>
</evidence>
<name>A0A2H3B6W9_9AGAR</name>
<sequence>MPSPTPPMPPTHSRVLYPPLFWWGNTILLCATAPNALAAGCRHLILIATFSTLYLLLQRGPHLLVLITPVFDVGESIVISCLPMHLDVPASNSLAFNVPRITSIPVLESTNRYAILQVEDTNNDDNDLRPQDDRCDAGDTVAATGRPSRWDLYEMDSRMAPSQDLKSKQPSPLSLGPVWETLKGLSQSPARAQAKAAEPTRHRTESPIDDSTKATSGSRMGIKSGPLTSERTGRTNQPQGLTQVQPDMPLGGGSSTRHPTHSSILIQKKLNEDDEEVVADANQRMRDAPTQCKATTTKTAAGKEAASTQAVNRGHSVTIVEIPNEEDDTAFLL</sequence>
<organism evidence="2 3">
    <name type="scientific">Armillaria solidipes</name>
    <dbReference type="NCBI Taxonomy" id="1076256"/>
    <lineage>
        <taxon>Eukaryota</taxon>
        <taxon>Fungi</taxon>
        <taxon>Dikarya</taxon>
        <taxon>Basidiomycota</taxon>
        <taxon>Agaricomycotina</taxon>
        <taxon>Agaricomycetes</taxon>
        <taxon>Agaricomycetidae</taxon>
        <taxon>Agaricales</taxon>
        <taxon>Marasmiineae</taxon>
        <taxon>Physalacriaceae</taxon>
        <taxon>Armillaria</taxon>
    </lineage>
</organism>
<dbReference type="Proteomes" id="UP000218334">
    <property type="component" value="Unassembled WGS sequence"/>
</dbReference>
<keyword evidence="3" id="KW-1185">Reference proteome</keyword>